<dbReference type="Pfam" id="PF00440">
    <property type="entry name" value="TetR_N"/>
    <property type="match status" value="1"/>
</dbReference>
<accession>A0A417Y6F6</accession>
<keyword evidence="3" id="KW-0804">Transcription</keyword>
<dbReference type="Proteomes" id="UP000283644">
    <property type="component" value="Unassembled WGS sequence"/>
</dbReference>
<protein>
    <submittedName>
        <fullName evidence="6">TetR/AcrR family transcriptional regulator</fullName>
    </submittedName>
</protein>
<evidence type="ECO:0000313" key="7">
    <source>
        <dbReference type="Proteomes" id="UP000283644"/>
    </source>
</evidence>
<proteinExistence type="predicted"/>
<dbReference type="EMBL" id="QXGH01000010">
    <property type="protein sequence ID" value="RHW28263.1"/>
    <property type="molecule type" value="Genomic_DNA"/>
</dbReference>
<dbReference type="AlphaFoldDB" id="A0A417Y6F6"/>
<dbReference type="GO" id="GO:0000976">
    <property type="term" value="F:transcription cis-regulatory region binding"/>
    <property type="evidence" value="ECO:0007669"/>
    <property type="project" value="TreeGrafter"/>
</dbReference>
<comment type="caution">
    <text evidence="6">The sequence shown here is derived from an EMBL/GenBank/DDBJ whole genome shotgun (WGS) entry which is preliminary data.</text>
</comment>
<keyword evidence="2 4" id="KW-0238">DNA-binding</keyword>
<organism evidence="6 7">
    <name type="scientific">Nocardioides immobilis</name>
    <dbReference type="NCBI Taxonomy" id="2049295"/>
    <lineage>
        <taxon>Bacteria</taxon>
        <taxon>Bacillati</taxon>
        <taxon>Actinomycetota</taxon>
        <taxon>Actinomycetes</taxon>
        <taxon>Propionibacteriales</taxon>
        <taxon>Nocardioidaceae</taxon>
        <taxon>Nocardioides</taxon>
    </lineage>
</organism>
<evidence type="ECO:0000256" key="2">
    <source>
        <dbReference type="ARBA" id="ARBA00023125"/>
    </source>
</evidence>
<name>A0A417Y6F6_9ACTN</name>
<evidence type="ECO:0000313" key="6">
    <source>
        <dbReference type="EMBL" id="RHW28263.1"/>
    </source>
</evidence>
<reference evidence="6 7" key="1">
    <citation type="submission" date="2018-09" db="EMBL/GenBank/DDBJ databases">
        <title>Genome sequencing of Nocardioides immobilis CCTCC AB 2017083 for comparison to Nocardioides silvaticus.</title>
        <authorList>
            <person name="Li C."/>
            <person name="Wang G."/>
        </authorList>
    </citation>
    <scope>NUCLEOTIDE SEQUENCE [LARGE SCALE GENOMIC DNA]</scope>
    <source>
        <strain evidence="6 7">CCTCC AB 2017083</strain>
    </source>
</reference>
<dbReference type="PANTHER" id="PTHR30055:SF234">
    <property type="entry name" value="HTH-TYPE TRANSCRIPTIONAL REGULATOR BETI"/>
    <property type="match status" value="1"/>
</dbReference>
<gene>
    <name evidence="6" type="ORF">D0Z08_04585</name>
</gene>
<evidence type="ECO:0000256" key="1">
    <source>
        <dbReference type="ARBA" id="ARBA00023015"/>
    </source>
</evidence>
<keyword evidence="7" id="KW-1185">Reference proteome</keyword>
<dbReference type="InterPro" id="IPR009057">
    <property type="entry name" value="Homeodomain-like_sf"/>
</dbReference>
<dbReference type="GO" id="GO:0003700">
    <property type="term" value="F:DNA-binding transcription factor activity"/>
    <property type="evidence" value="ECO:0007669"/>
    <property type="project" value="TreeGrafter"/>
</dbReference>
<dbReference type="PANTHER" id="PTHR30055">
    <property type="entry name" value="HTH-TYPE TRANSCRIPTIONAL REGULATOR RUTR"/>
    <property type="match status" value="1"/>
</dbReference>
<dbReference type="RefSeq" id="WP_118923115.1">
    <property type="nucleotide sequence ID" value="NZ_QXGH01000010.1"/>
</dbReference>
<sequence>MDEQRRERARPMSPEERREALIAVTVPLLHDHGRGVTTRLIAEAAGVAEGTIFRVFASKDELIDAAVAKVFEPGRMLADLQKIPLDQPLRDRALALVRLMQRRFSGVFVLMRKLGMAGPPEPPPDDPARARAIESTQQAMVDVIAGDEDDLRMPAEEVVTMLRLLTFSGTHPKFTGGKTLTAEQIVDTVLYGAVARDKVEA</sequence>
<evidence type="ECO:0000256" key="3">
    <source>
        <dbReference type="ARBA" id="ARBA00023163"/>
    </source>
</evidence>
<dbReference type="InterPro" id="IPR001647">
    <property type="entry name" value="HTH_TetR"/>
</dbReference>
<keyword evidence="1" id="KW-0805">Transcription regulation</keyword>
<dbReference type="PRINTS" id="PR00455">
    <property type="entry name" value="HTHTETR"/>
</dbReference>
<evidence type="ECO:0000256" key="4">
    <source>
        <dbReference type="PROSITE-ProRule" id="PRU00335"/>
    </source>
</evidence>
<feature type="DNA-binding region" description="H-T-H motif" evidence="4">
    <location>
        <begin position="37"/>
        <end position="56"/>
    </location>
</feature>
<feature type="domain" description="HTH tetR-type" evidence="5">
    <location>
        <begin position="15"/>
        <end position="74"/>
    </location>
</feature>
<dbReference type="SUPFAM" id="SSF46689">
    <property type="entry name" value="Homeodomain-like"/>
    <property type="match status" value="1"/>
</dbReference>
<evidence type="ECO:0000259" key="5">
    <source>
        <dbReference type="PROSITE" id="PS50977"/>
    </source>
</evidence>
<dbReference type="InterPro" id="IPR050109">
    <property type="entry name" value="HTH-type_TetR-like_transc_reg"/>
</dbReference>
<dbReference type="OrthoDB" id="3539650at2"/>
<dbReference type="PROSITE" id="PS50977">
    <property type="entry name" value="HTH_TETR_2"/>
    <property type="match status" value="1"/>
</dbReference>
<dbReference type="Gene3D" id="1.10.357.10">
    <property type="entry name" value="Tetracycline Repressor, domain 2"/>
    <property type="match status" value="1"/>
</dbReference>